<dbReference type="Proteomes" id="UP000059680">
    <property type="component" value="Chromosome 1"/>
</dbReference>
<dbReference type="PaxDb" id="39947-A0A0P0V185"/>
<evidence type="ECO:0000256" key="1">
    <source>
        <dbReference type="SAM" id="MobiDB-lite"/>
    </source>
</evidence>
<name>A0A0P0V185_ORYSJ</name>
<sequence length="130" mass="14268">MQGRVIQPYAKDSHIRRHVGQPRSQKWSYGPRFNRGVRHREKGGARRCGGHCLVTPWLHAPPAFSSSRSLARSPHPANRAEPPKKCHSPDPANSRPDLASSTTGRRRQKEDGGAGRRGGCGEEKEDGGST</sequence>
<proteinExistence type="predicted"/>
<evidence type="ECO:0000313" key="2">
    <source>
        <dbReference type="EMBL" id="BAS71674.1"/>
    </source>
</evidence>
<dbReference type="AlphaFoldDB" id="A0A0P0V185"/>
<keyword evidence="3" id="KW-1185">Reference proteome</keyword>
<feature type="compositionally biased region" description="Basic and acidic residues" evidence="1">
    <location>
        <begin position="108"/>
        <end position="122"/>
    </location>
</feature>
<protein>
    <submittedName>
        <fullName evidence="2">Os01g0294100 protein</fullName>
    </submittedName>
</protein>
<feature type="region of interest" description="Disordered" evidence="1">
    <location>
        <begin position="1"/>
        <end position="47"/>
    </location>
</feature>
<evidence type="ECO:0000313" key="3">
    <source>
        <dbReference type="Proteomes" id="UP000059680"/>
    </source>
</evidence>
<feature type="region of interest" description="Disordered" evidence="1">
    <location>
        <begin position="59"/>
        <end position="130"/>
    </location>
</feature>
<accession>A0A0P0V185</accession>
<organism evidence="2 3">
    <name type="scientific">Oryza sativa subsp. japonica</name>
    <name type="common">Rice</name>
    <dbReference type="NCBI Taxonomy" id="39947"/>
    <lineage>
        <taxon>Eukaryota</taxon>
        <taxon>Viridiplantae</taxon>
        <taxon>Streptophyta</taxon>
        <taxon>Embryophyta</taxon>
        <taxon>Tracheophyta</taxon>
        <taxon>Spermatophyta</taxon>
        <taxon>Magnoliopsida</taxon>
        <taxon>Liliopsida</taxon>
        <taxon>Poales</taxon>
        <taxon>Poaceae</taxon>
        <taxon>BOP clade</taxon>
        <taxon>Oryzoideae</taxon>
        <taxon>Oryzeae</taxon>
        <taxon>Oryzinae</taxon>
        <taxon>Oryza</taxon>
        <taxon>Oryza sativa</taxon>
    </lineage>
</organism>
<reference evidence="3" key="1">
    <citation type="journal article" date="2005" name="Nature">
        <title>The map-based sequence of the rice genome.</title>
        <authorList>
            <consortium name="International rice genome sequencing project (IRGSP)"/>
            <person name="Matsumoto T."/>
            <person name="Wu J."/>
            <person name="Kanamori H."/>
            <person name="Katayose Y."/>
            <person name="Fujisawa M."/>
            <person name="Namiki N."/>
            <person name="Mizuno H."/>
            <person name="Yamamoto K."/>
            <person name="Antonio B.A."/>
            <person name="Baba T."/>
            <person name="Sakata K."/>
            <person name="Nagamura Y."/>
            <person name="Aoki H."/>
            <person name="Arikawa K."/>
            <person name="Arita K."/>
            <person name="Bito T."/>
            <person name="Chiden Y."/>
            <person name="Fujitsuka N."/>
            <person name="Fukunaka R."/>
            <person name="Hamada M."/>
            <person name="Harada C."/>
            <person name="Hayashi A."/>
            <person name="Hijishita S."/>
            <person name="Honda M."/>
            <person name="Hosokawa S."/>
            <person name="Ichikawa Y."/>
            <person name="Idonuma A."/>
            <person name="Iijima M."/>
            <person name="Ikeda M."/>
            <person name="Ikeno M."/>
            <person name="Ito K."/>
            <person name="Ito S."/>
            <person name="Ito T."/>
            <person name="Ito Y."/>
            <person name="Ito Y."/>
            <person name="Iwabuchi A."/>
            <person name="Kamiya K."/>
            <person name="Karasawa W."/>
            <person name="Kurita K."/>
            <person name="Katagiri S."/>
            <person name="Kikuta A."/>
            <person name="Kobayashi H."/>
            <person name="Kobayashi N."/>
            <person name="Machita K."/>
            <person name="Maehara T."/>
            <person name="Masukawa M."/>
            <person name="Mizubayashi T."/>
            <person name="Mukai Y."/>
            <person name="Nagasaki H."/>
            <person name="Nagata Y."/>
            <person name="Naito S."/>
            <person name="Nakashima M."/>
            <person name="Nakama Y."/>
            <person name="Nakamichi Y."/>
            <person name="Nakamura M."/>
            <person name="Meguro A."/>
            <person name="Negishi M."/>
            <person name="Ohta I."/>
            <person name="Ohta T."/>
            <person name="Okamoto M."/>
            <person name="Ono N."/>
            <person name="Saji S."/>
            <person name="Sakaguchi M."/>
            <person name="Sakai K."/>
            <person name="Shibata M."/>
            <person name="Shimokawa T."/>
            <person name="Song J."/>
            <person name="Takazaki Y."/>
            <person name="Terasawa K."/>
            <person name="Tsugane M."/>
            <person name="Tsuji K."/>
            <person name="Ueda S."/>
            <person name="Waki K."/>
            <person name="Yamagata H."/>
            <person name="Yamamoto M."/>
            <person name="Yamamoto S."/>
            <person name="Yamane H."/>
            <person name="Yoshiki S."/>
            <person name="Yoshihara R."/>
            <person name="Yukawa K."/>
            <person name="Zhong H."/>
            <person name="Yano M."/>
            <person name="Yuan Q."/>
            <person name="Ouyang S."/>
            <person name="Liu J."/>
            <person name="Jones K.M."/>
            <person name="Gansberger K."/>
            <person name="Moffat K."/>
            <person name="Hill J."/>
            <person name="Bera J."/>
            <person name="Fadrosh D."/>
            <person name="Jin S."/>
            <person name="Johri S."/>
            <person name="Kim M."/>
            <person name="Overton L."/>
            <person name="Reardon M."/>
            <person name="Tsitrin T."/>
            <person name="Vuong H."/>
            <person name="Weaver B."/>
            <person name="Ciecko A."/>
            <person name="Tallon L."/>
            <person name="Jackson J."/>
            <person name="Pai G."/>
            <person name="Aken S.V."/>
            <person name="Utterback T."/>
            <person name="Reidmuller S."/>
            <person name="Feldblyum T."/>
            <person name="Hsiao J."/>
            <person name="Zismann V."/>
            <person name="Iobst S."/>
            <person name="de Vazeille A.R."/>
            <person name="Buell C.R."/>
            <person name="Ying K."/>
            <person name="Li Y."/>
            <person name="Lu T."/>
            <person name="Huang Y."/>
            <person name="Zhao Q."/>
            <person name="Feng Q."/>
            <person name="Zhang L."/>
            <person name="Zhu J."/>
            <person name="Weng Q."/>
            <person name="Mu J."/>
            <person name="Lu Y."/>
            <person name="Fan D."/>
            <person name="Liu Y."/>
            <person name="Guan J."/>
            <person name="Zhang Y."/>
            <person name="Yu S."/>
            <person name="Liu X."/>
            <person name="Zhang Y."/>
            <person name="Hong G."/>
            <person name="Han B."/>
            <person name="Choisne N."/>
            <person name="Demange N."/>
            <person name="Orjeda G."/>
            <person name="Samain S."/>
            <person name="Cattolico L."/>
            <person name="Pelletier E."/>
            <person name="Couloux A."/>
            <person name="Segurens B."/>
            <person name="Wincker P."/>
            <person name="D'Hont A."/>
            <person name="Scarpelli C."/>
            <person name="Weissenbach J."/>
            <person name="Salanoubat M."/>
            <person name="Quetier F."/>
            <person name="Yu Y."/>
            <person name="Kim H.R."/>
            <person name="Rambo T."/>
            <person name="Currie J."/>
            <person name="Collura K."/>
            <person name="Luo M."/>
            <person name="Yang T."/>
            <person name="Ammiraju J.S.S."/>
            <person name="Engler F."/>
            <person name="Soderlund C."/>
            <person name="Wing R.A."/>
            <person name="Palmer L.E."/>
            <person name="de la Bastide M."/>
            <person name="Spiegel L."/>
            <person name="Nascimento L."/>
            <person name="Zutavern T."/>
            <person name="O'Shaughnessy A."/>
            <person name="Dike S."/>
            <person name="Dedhia N."/>
            <person name="Preston R."/>
            <person name="Balija V."/>
            <person name="McCombie W.R."/>
            <person name="Chow T."/>
            <person name="Chen H."/>
            <person name="Chung M."/>
            <person name="Chen C."/>
            <person name="Shaw J."/>
            <person name="Wu H."/>
            <person name="Hsiao K."/>
            <person name="Chao Y."/>
            <person name="Chu M."/>
            <person name="Cheng C."/>
            <person name="Hour A."/>
            <person name="Lee P."/>
            <person name="Lin S."/>
            <person name="Lin Y."/>
            <person name="Liou J."/>
            <person name="Liu S."/>
            <person name="Hsing Y."/>
            <person name="Raghuvanshi S."/>
            <person name="Mohanty A."/>
            <person name="Bharti A.K."/>
            <person name="Gaur A."/>
            <person name="Gupta V."/>
            <person name="Kumar D."/>
            <person name="Ravi V."/>
            <person name="Vij S."/>
            <person name="Kapur A."/>
            <person name="Khurana P."/>
            <person name="Khurana P."/>
            <person name="Khurana J.P."/>
            <person name="Tyagi A.K."/>
            <person name="Gaikwad K."/>
            <person name="Singh A."/>
            <person name="Dalal V."/>
            <person name="Srivastava S."/>
            <person name="Dixit A."/>
            <person name="Pal A.K."/>
            <person name="Ghazi I.A."/>
            <person name="Yadav M."/>
            <person name="Pandit A."/>
            <person name="Bhargava A."/>
            <person name="Sureshbabu K."/>
            <person name="Batra K."/>
            <person name="Sharma T.R."/>
            <person name="Mohapatra T."/>
            <person name="Singh N.K."/>
            <person name="Messing J."/>
            <person name="Nelson A.B."/>
            <person name="Fuks G."/>
            <person name="Kavchok S."/>
            <person name="Keizer G."/>
            <person name="Linton E."/>
            <person name="Llaca V."/>
            <person name="Song R."/>
            <person name="Tanyolac B."/>
            <person name="Young S."/>
            <person name="Ho-Il K."/>
            <person name="Hahn J.H."/>
            <person name="Sangsakoo G."/>
            <person name="Vanavichit A."/>
            <person name="de Mattos Luiz.A.T."/>
            <person name="Zimmer P.D."/>
            <person name="Malone G."/>
            <person name="Dellagostin O."/>
            <person name="de Oliveira A.C."/>
            <person name="Bevan M."/>
            <person name="Bancroft I."/>
            <person name="Minx P."/>
            <person name="Cordum H."/>
            <person name="Wilson R."/>
            <person name="Cheng Z."/>
            <person name="Jin W."/>
            <person name="Jiang J."/>
            <person name="Leong S.A."/>
            <person name="Iwama H."/>
            <person name="Gojobori T."/>
            <person name="Itoh T."/>
            <person name="Niimura Y."/>
            <person name="Fujii Y."/>
            <person name="Habara T."/>
            <person name="Sakai H."/>
            <person name="Sato Y."/>
            <person name="Wilson G."/>
            <person name="Kumar K."/>
            <person name="McCouch S."/>
            <person name="Juretic N."/>
            <person name="Hoen D."/>
            <person name="Wright S."/>
            <person name="Bruskiewich R."/>
            <person name="Bureau T."/>
            <person name="Miyao A."/>
            <person name="Hirochika H."/>
            <person name="Nishikawa T."/>
            <person name="Kadowaki K."/>
            <person name="Sugiura M."/>
            <person name="Burr B."/>
            <person name="Sasaki T."/>
        </authorList>
    </citation>
    <scope>NUCLEOTIDE SEQUENCE [LARGE SCALE GENOMIC DNA]</scope>
    <source>
        <strain evidence="3">cv. Nipponbare</strain>
    </source>
</reference>
<dbReference type="InParanoid" id="A0A0P0V185"/>
<dbReference type="EMBL" id="AP014957">
    <property type="protein sequence ID" value="BAS71674.1"/>
    <property type="molecule type" value="Genomic_DNA"/>
</dbReference>
<reference evidence="2 3" key="3">
    <citation type="journal article" date="2013" name="Rice">
        <title>Improvement of the Oryza sativa Nipponbare reference genome using next generation sequence and optical map data.</title>
        <authorList>
            <person name="Kawahara Y."/>
            <person name="de la Bastide M."/>
            <person name="Hamilton J.P."/>
            <person name="Kanamori H."/>
            <person name="McCombie W.R."/>
            <person name="Ouyang S."/>
            <person name="Schwartz D.C."/>
            <person name="Tanaka T."/>
            <person name="Wu J."/>
            <person name="Zhou S."/>
            <person name="Childs K.L."/>
            <person name="Davidson R.M."/>
            <person name="Lin H."/>
            <person name="Quesada-Ocampo L."/>
            <person name="Vaillancourt B."/>
            <person name="Sakai H."/>
            <person name="Lee S.S."/>
            <person name="Kim J."/>
            <person name="Numa H."/>
            <person name="Itoh T."/>
            <person name="Buell C.R."/>
            <person name="Matsumoto T."/>
        </authorList>
    </citation>
    <scope>NUCLEOTIDE SEQUENCE [LARGE SCALE GENOMIC DNA]</scope>
    <source>
        <strain evidence="3">cv. Nipponbare</strain>
    </source>
</reference>
<gene>
    <name evidence="2" type="ordered locus">Os01g0294100</name>
    <name evidence="2" type="ORF">OSNPB_010294100</name>
</gene>
<reference evidence="2 3" key="2">
    <citation type="journal article" date="2013" name="Plant Cell Physiol.">
        <title>Rice Annotation Project Database (RAP-DB): an integrative and interactive database for rice genomics.</title>
        <authorList>
            <person name="Sakai H."/>
            <person name="Lee S.S."/>
            <person name="Tanaka T."/>
            <person name="Numa H."/>
            <person name="Kim J."/>
            <person name="Kawahara Y."/>
            <person name="Wakimoto H."/>
            <person name="Yang C.C."/>
            <person name="Iwamoto M."/>
            <person name="Abe T."/>
            <person name="Yamada Y."/>
            <person name="Muto A."/>
            <person name="Inokuchi H."/>
            <person name="Ikemura T."/>
            <person name="Matsumoto T."/>
            <person name="Sasaki T."/>
            <person name="Itoh T."/>
        </authorList>
    </citation>
    <scope>NUCLEOTIDE SEQUENCE [LARGE SCALE GENOMIC DNA]</scope>
    <source>
        <strain evidence="3">cv. Nipponbare</strain>
    </source>
</reference>